<reference evidence="2 3" key="1">
    <citation type="submission" date="2022-06" db="EMBL/GenBank/DDBJ databases">
        <title>Rhizosaccharibacter gen. nov. sp. nov. KSS12, endophytic bacteria isolated from sugarcane.</title>
        <authorList>
            <person name="Pitiwittayakul N."/>
        </authorList>
    </citation>
    <scope>NUCLEOTIDE SEQUENCE [LARGE SCALE GENOMIC DNA]</scope>
    <source>
        <strain evidence="2 3">KSS12</strain>
    </source>
</reference>
<sequence>MLAGAAGGTVGGLLISALMLGIERLDGGPNELVVLGRRAAEALGSPYRYNPAHPAVEEQLMSHGGHLLLSALLGALYPPARRLPGPDGALGGLVFGAGVYAALWGVVGPALRLTPTPRQEGAAVVARRLGIHLGFGLVTALIAGRLERSASR</sequence>
<keyword evidence="3" id="KW-1185">Reference proteome</keyword>
<accession>A0ABT1VTP6</accession>
<evidence type="ECO:0008006" key="4">
    <source>
        <dbReference type="Google" id="ProtNLM"/>
    </source>
</evidence>
<proteinExistence type="predicted"/>
<organism evidence="2 3">
    <name type="scientific">Rhizosaccharibacter radicis</name>
    <dbReference type="NCBI Taxonomy" id="2782605"/>
    <lineage>
        <taxon>Bacteria</taxon>
        <taxon>Pseudomonadati</taxon>
        <taxon>Pseudomonadota</taxon>
        <taxon>Alphaproteobacteria</taxon>
        <taxon>Acetobacterales</taxon>
        <taxon>Acetobacteraceae</taxon>
        <taxon>Rhizosaccharibacter</taxon>
    </lineage>
</organism>
<comment type="caution">
    <text evidence="2">The sequence shown here is derived from an EMBL/GenBank/DDBJ whole genome shotgun (WGS) entry which is preliminary data.</text>
</comment>
<evidence type="ECO:0000313" key="3">
    <source>
        <dbReference type="Proteomes" id="UP001524547"/>
    </source>
</evidence>
<feature type="transmembrane region" description="Helical" evidence="1">
    <location>
        <begin position="129"/>
        <end position="146"/>
    </location>
</feature>
<name>A0ABT1VTP6_9PROT</name>
<keyword evidence="1" id="KW-0812">Transmembrane</keyword>
<dbReference type="EMBL" id="JAMZEJ010000002">
    <property type="protein sequence ID" value="MCQ8239711.1"/>
    <property type="molecule type" value="Genomic_DNA"/>
</dbReference>
<evidence type="ECO:0000256" key="1">
    <source>
        <dbReference type="SAM" id="Phobius"/>
    </source>
</evidence>
<keyword evidence="1" id="KW-0472">Membrane</keyword>
<dbReference type="RefSeq" id="WP_422918462.1">
    <property type="nucleotide sequence ID" value="NZ_JAMZEJ010000002.1"/>
</dbReference>
<protein>
    <recommendedName>
        <fullName evidence="4">DUF1440 domain-containing protein</fullName>
    </recommendedName>
</protein>
<keyword evidence="1" id="KW-1133">Transmembrane helix</keyword>
<dbReference type="Proteomes" id="UP001524547">
    <property type="component" value="Unassembled WGS sequence"/>
</dbReference>
<gene>
    <name evidence="2" type="ORF">NFI88_02505</name>
</gene>
<feature type="transmembrane region" description="Helical" evidence="1">
    <location>
        <begin position="89"/>
        <end position="109"/>
    </location>
</feature>
<evidence type="ECO:0000313" key="2">
    <source>
        <dbReference type="EMBL" id="MCQ8239711.1"/>
    </source>
</evidence>